<organism evidence="1 2">
    <name type="scientific">Plantimonas leprariae</name>
    <dbReference type="NCBI Taxonomy" id="2615207"/>
    <lineage>
        <taxon>Bacteria</taxon>
        <taxon>Pseudomonadati</taxon>
        <taxon>Pseudomonadota</taxon>
        <taxon>Alphaproteobacteria</taxon>
        <taxon>Hyphomicrobiales</taxon>
        <taxon>Aurantimonadaceae</taxon>
        <taxon>Plantimonas</taxon>
    </lineage>
</organism>
<sequence>MNFSLDDLMPSQRRLLAKLCGTDAPATAIGCEISELSDAEVITAQTMFPLGLIEVVDGWRGTHWLMLTVVAQRMMIEGLTE</sequence>
<dbReference type="AlphaFoldDB" id="A0A7V7PQ77"/>
<gene>
    <name evidence="1" type="ORF">F6X38_08255</name>
</gene>
<dbReference type="EMBL" id="VZDO01000005">
    <property type="protein sequence ID" value="KAB0680172.1"/>
    <property type="molecule type" value="Genomic_DNA"/>
</dbReference>
<name>A0A7V7PQ77_9HYPH</name>
<keyword evidence="2" id="KW-1185">Reference proteome</keyword>
<protein>
    <submittedName>
        <fullName evidence="1">Uncharacterized protein</fullName>
    </submittedName>
</protein>
<reference evidence="1 2" key="1">
    <citation type="submission" date="2019-09" db="EMBL/GenBank/DDBJ databases">
        <title>YIM 132180 draft genome.</title>
        <authorList>
            <person name="Zhang K."/>
        </authorList>
    </citation>
    <scope>NUCLEOTIDE SEQUENCE [LARGE SCALE GENOMIC DNA]</scope>
    <source>
        <strain evidence="1 2">YIM 132180</strain>
    </source>
</reference>
<evidence type="ECO:0000313" key="2">
    <source>
        <dbReference type="Proteomes" id="UP000432089"/>
    </source>
</evidence>
<comment type="caution">
    <text evidence="1">The sequence shown here is derived from an EMBL/GenBank/DDBJ whole genome shotgun (WGS) entry which is preliminary data.</text>
</comment>
<evidence type="ECO:0000313" key="1">
    <source>
        <dbReference type="EMBL" id="KAB0680172.1"/>
    </source>
</evidence>
<dbReference type="Proteomes" id="UP000432089">
    <property type="component" value="Unassembled WGS sequence"/>
</dbReference>
<accession>A0A7V7PQ77</accession>
<proteinExistence type="predicted"/>